<dbReference type="Proteomes" id="UP000016033">
    <property type="component" value="Unassembled WGS sequence"/>
</dbReference>
<evidence type="ECO:0008006" key="3">
    <source>
        <dbReference type="Google" id="ProtNLM"/>
    </source>
</evidence>
<dbReference type="PANTHER" id="PTHR43434:SF1">
    <property type="entry name" value="PHOSPHOGLYCOLATE PHOSPHATASE"/>
    <property type="match status" value="1"/>
</dbReference>
<dbReference type="PANTHER" id="PTHR43434">
    <property type="entry name" value="PHOSPHOGLYCOLATE PHOSPHATASE"/>
    <property type="match status" value="1"/>
</dbReference>
<evidence type="ECO:0000313" key="2">
    <source>
        <dbReference type="Proteomes" id="UP000016033"/>
    </source>
</evidence>
<accession>T5K460</accession>
<reference evidence="1 2" key="1">
    <citation type="journal article" date="2013" name="Genome Announc.">
        <title>Whole-genome sequences of five oyster-associated bacteria show potential for crude oil hydrocarbon degradation.</title>
        <authorList>
            <person name="Chauhan A."/>
            <person name="Green S."/>
            <person name="Pathak A."/>
            <person name="Thomas J."/>
            <person name="Venkatramanan R."/>
        </authorList>
    </citation>
    <scope>NUCLEOTIDE SEQUENCE [LARGE SCALE GENOMIC DNA]</scope>
    <source>
        <strain evidence="1 2">MF109</strain>
    </source>
</reference>
<dbReference type="GO" id="GO:0008967">
    <property type="term" value="F:phosphoglycolate phosphatase activity"/>
    <property type="evidence" value="ECO:0007669"/>
    <property type="project" value="TreeGrafter"/>
</dbReference>
<dbReference type="Pfam" id="PF13419">
    <property type="entry name" value="HAD_2"/>
    <property type="match status" value="1"/>
</dbReference>
<evidence type="ECO:0000313" key="1">
    <source>
        <dbReference type="EMBL" id="EQM74656.1"/>
    </source>
</evidence>
<dbReference type="InterPro" id="IPR023214">
    <property type="entry name" value="HAD_sf"/>
</dbReference>
<dbReference type="EMBL" id="ATAO01000206">
    <property type="protein sequence ID" value="EQM74656.1"/>
    <property type="molecule type" value="Genomic_DNA"/>
</dbReference>
<dbReference type="GO" id="GO:0006281">
    <property type="term" value="P:DNA repair"/>
    <property type="evidence" value="ECO:0007669"/>
    <property type="project" value="TreeGrafter"/>
</dbReference>
<dbReference type="InterPro" id="IPR041492">
    <property type="entry name" value="HAD_2"/>
</dbReference>
<dbReference type="GO" id="GO:0005829">
    <property type="term" value="C:cytosol"/>
    <property type="evidence" value="ECO:0007669"/>
    <property type="project" value="TreeGrafter"/>
</dbReference>
<protein>
    <recommendedName>
        <fullName evidence="3">Haloacid dehalogenase</fullName>
    </recommendedName>
</protein>
<dbReference type="SUPFAM" id="SSF56784">
    <property type="entry name" value="HAD-like"/>
    <property type="match status" value="1"/>
</dbReference>
<dbReference type="PATRIC" id="fig|1333857.3.peg.2809"/>
<comment type="caution">
    <text evidence="1">The sequence shown here is derived from an EMBL/GenBank/DDBJ whole genome shotgun (WGS) entry which is preliminary data.</text>
</comment>
<sequence length="232" mass="25390">MSAARDIVTDMGLGHIRAICWDWNGTLLDDAEICRQVMNAVLEEHALEPLADEHAYRSVFRFPIRDFYRSVGLGDDRFLSAATTYLDLLAQRVGEAPLHSDVRATLAVLRERGIRQVLASATLPDALARQMAPHDLGEAFEAVLSIDDPFRASKHDVISRWLATSGMAAHDVLVVGDTNHDREIADDLGAEFVHFDGGHQKWAGDTRRVSTLGELIDLLGPLPVGSASAELA</sequence>
<dbReference type="InterPro" id="IPR036412">
    <property type="entry name" value="HAD-like_sf"/>
</dbReference>
<proteinExistence type="predicted"/>
<organism evidence="1 2">
    <name type="scientific">Microbacterium maritypicum MF109</name>
    <dbReference type="NCBI Taxonomy" id="1333857"/>
    <lineage>
        <taxon>Bacteria</taxon>
        <taxon>Bacillati</taxon>
        <taxon>Actinomycetota</taxon>
        <taxon>Actinomycetes</taxon>
        <taxon>Micrococcales</taxon>
        <taxon>Microbacteriaceae</taxon>
        <taxon>Microbacterium</taxon>
    </lineage>
</organism>
<dbReference type="AlphaFoldDB" id="T5K460"/>
<dbReference type="InterPro" id="IPR050155">
    <property type="entry name" value="HAD-like_hydrolase_sf"/>
</dbReference>
<dbReference type="InterPro" id="IPR023198">
    <property type="entry name" value="PGP-like_dom2"/>
</dbReference>
<dbReference type="SFLD" id="SFLDG01129">
    <property type="entry name" value="C1.5:_HAD__Beta-PGM__Phosphata"/>
    <property type="match status" value="1"/>
</dbReference>
<name>T5K460_MICMQ</name>
<dbReference type="SFLD" id="SFLDS00003">
    <property type="entry name" value="Haloacid_Dehalogenase"/>
    <property type="match status" value="1"/>
</dbReference>
<gene>
    <name evidence="1" type="ORF">L687_04140</name>
</gene>
<dbReference type="Gene3D" id="1.10.150.240">
    <property type="entry name" value="Putative phosphatase, domain 2"/>
    <property type="match status" value="1"/>
</dbReference>
<dbReference type="Gene3D" id="3.40.50.1000">
    <property type="entry name" value="HAD superfamily/HAD-like"/>
    <property type="match status" value="1"/>
</dbReference>